<evidence type="ECO:0000313" key="3">
    <source>
        <dbReference type="Proteomes" id="UP000045706"/>
    </source>
</evidence>
<protein>
    <submittedName>
        <fullName evidence="2">Uncharacterized protein</fullName>
    </submittedName>
</protein>
<sequence length="100" mass="11041">MPLTWTSVGTPKIEMLRLADVGGVPAETQDDLRRKNNIGWASERTKPAQDNEPWRVMTLQKKKTTTLTCRIGPCAPSKKEAFSDHLVGAIIGLSRGHDTL</sequence>
<proteinExistence type="predicted"/>
<reference evidence="3" key="1">
    <citation type="submission" date="2015-05" db="EMBL/GenBank/DDBJ databases">
        <authorList>
            <person name="Fogelqvist Johan"/>
        </authorList>
    </citation>
    <scope>NUCLEOTIDE SEQUENCE [LARGE SCALE GENOMIC DNA]</scope>
</reference>
<gene>
    <name evidence="2" type="ORF">BN1723_013566</name>
</gene>
<feature type="compositionally biased region" description="Basic and acidic residues" evidence="1">
    <location>
        <begin position="43"/>
        <end position="52"/>
    </location>
</feature>
<dbReference type="AlphaFoldDB" id="A0A0G4LTA0"/>
<evidence type="ECO:0000256" key="1">
    <source>
        <dbReference type="SAM" id="MobiDB-lite"/>
    </source>
</evidence>
<evidence type="ECO:0000313" key="2">
    <source>
        <dbReference type="EMBL" id="CRK25268.1"/>
    </source>
</evidence>
<dbReference type="Proteomes" id="UP000045706">
    <property type="component" value="Unassembled WGS sequence"/>
</dbReference>
<organism evidence="2 3">
    <name type="scientific">Verticillium longisporum</name>
    <name type="common">Verticillium dahliae var. longisporum</name>
    <dbReference type="NCBI Taxonomy" id="100787"/>
    <lineage>
        <taxon>Eukaryota</taxon>
        <taxon>Fungi</taxon>
        <taxon>Dikarya</taxon>
        <taxon>Ascomycota</taxon>
        <taxon>Pezizomycotina</taxon>
        <taxon>Sordariomycetes</taxon>
        <taxon>Hypocreomycetidae</taxon>
        <taxon>Glomerellales</taxon>
        <taxon>Plectosphaerellaceae</taxon>
        <taxon>Verticillium</taxon>
    </lineage>
</organism>
<name>A0A0G4LTA0_VERLO</name>
<feature type="region of interest" description="Disordered" evidence="1">
    <location>
        <begin position="24"/>
        <end position="52"/>
    </location>
</feature>
<dbReference type="EMBL" id="CVQI01017668">
    <property type="protein sequence ID" value="CRK25268.1"/>
    <property type="molecule type" value="Genomic_DNA"/>
</dbReference>
<accession>A0A0G4LTA0</accession>